<dbReference type="SUPFAM" id="SSF57756">
    <property type="entry name" value="Retrovirus zinc finger-like domains"/>
    <property type="match status" value="1"/>
</dbReference>
<dbReference type="Gene3D" id="4.10.60.10">
    <property type="entry name" value="Zinc finger, CCHC-type"/>
    <property type="match status" value="1"/>
</dbReference>
<dbReference type="Proteomes" id="UP000265515">
    <property type="component" value="Unassembled WGS sequence"/>
</dbReference>
<dbReference type="Gramene" id="GBG81134">
    <property type="protein sequence ID" value="GBG81134"/>
    <property type="gene ID" value="CBR_g31810"/>
</dbReference>
<protein>
    <recommendedName>
        <fullName evidence="4">CCHC-type domain-containing protein</fullName>
    </recommendedName>
</protein>
<evidence type="ECO:0000256" key="1">
    <source>
        <dbReference type="SAM" id="MobiDB-lite"/>
    </source>
</evidence>
<organism evidence="2 3">
    <name type="scientific">Chara braunii</name>
    <name type="common">Braun's stonewort</name>
    <dbReference type="NCBI Taxonomy" id="69332"/>
    <lineage>
        <taxon>Eukaryota</taxon>
        <taxon>Viridiplantae</taxon>
        <taxon>Streptophyta</taxon>
        <taxon>Charophyceae</taxon>
        <taxon>Charales</taxon>
        <taxon>Characeae</taxon>
        <taxon>Chara</taxon>
    </lineage>
</organism>
<dbReference type="GO" id="GO:0008270">
    <property type="term" value="F:zinc ion binding"/>
    <property type="evidence" value="ECO:0007669"/>
    <property type="project" value="InterPro"/>
</dbReference>
<sequence>MRGLARGMTSAEMRAPSYRDKPGSPYSLRWDRRNSDPWRSVGDKNPYTLADYGARGRDNDDPWRRRDDEIDRDRRGDWYRPTDGYYEGGRFEHYPRSPRYYRNPDGYRSPANFVWRDGGDSRGHWEPDGDCGDGSCCGYDRTDRGGDKRDDSRGRNDRGGYPASPGYRKSPTYLKSPGTSNQDGRGARGPAPRVGEERPPTPRNTCIYCKADDHVKRDCPDLKRAIDDGLVLLDDYKYIKWVDDKATCQCFLR</sequence>
<reference evidence="2 3" key="1">
    <citation type="journal article" date="2018" name="Cell">
        <title>The Chara Genome: Secondary Complexity and Implications for Plant Terrestrialization.</title>
        <authorList>
            <person name="Nishiyama T."/>
            <person name="Sakayama H."/>
            <person name="Vries J.D."/>
            <person name="Buschmann H."/>
            <person name="Saint-Marcoux D."/>
            <person name="Ullrich K.K."/>
            <person name="Haas F.B."/>
            <person name="Vanderstraeten L."/>
            <person name="Becker D."/>
            <person name="Lang D."/>
            <person name="Vosolsobe S."/>
            <person name="Rombauts S."/>
            <person name="Wilhelmsson P.K.I."/>
            <person name="Janitza P."/>
            <person name="Kern R."/>
            <person name="Heyl A."/>
            <person name="Rumpler F."/>
            <person name="Villalobos L.I.A.C."/>
            <person name="Clay J.M."/>
            <person name="Skokan R."/>
            <person name="Toyoda A."/>
            <person name="Suzuki Y."/>
            <person name="Kagoshima H."/>
            <person name="Schijlen E."/>
            <person name="Tajeshwar N."/>
            <person name="Catarino B."/>
            <person name="Hetherington A.J."/>
            <person name="Saltykova A."/>
            <person name="Bonnot C."/>
            <person name="Breuninger H."/>
            <person name="Symeonidi A."/>
            <person name="Radhakrishnan G.V."/>
            <person name="Van Nieuwerburgh F."/>
            <person name="Deforce D."/>
            <person name="Chang C."/>
            <person name="Karol K.G."/>
            <person name="Hedrich R."/>
            <person name="Ulvskov P."/>
            <person name="Glockner G."/>
            <person name="Delwiche C.F."/>
            <person name="Petrasek J."/>
            <person name="Van de Peer Y."/>
            <person name="Friml J."/>
            <person name="Beilby M."/>
            <person name="Dolan L."/>
            <person name="Kohara Y."/>
            <person name="Sugano S."/>
            <person name="Fujiyama A."/>
            <person name="Delaux P.-M."/>
            <person name="Quint M."/>
            <person name="TheiBen G."/>
            <person name="Hagemann M."/>
            <person name="Harholt J."/>
            <person name="Dunand C."/>
            <person name="Zachgo S."/>
            <person name="Langdale J."/>
            <person name="Maumus F."/>
            <person name="Straeten D.V.D."/>
            <person name="Gould S.B."/>
            <person name="Rensing S.A."/>
        </authorList>
    </citation>
    <scope>NUCLEOTIDE SEQUENCE [LARGE SCALE GENOMIC DNA]</scope>
    <source>
        <strain evidence="2 3">S276</strain>
    </source>
</reference>
<evidence type="ECO:0000313" key="2">
    <source>
        <dbReference type="EMBL" id="GBG81134.1"/>
    </source>
</evidence>
<accession>A0A388LFP7</accession>
<proteinExistence type="predicted"/>
<dbReference type="EMBL" id="BFEA01000365">
    <property type="protein sequence ID" value="GBG81134.1"/>
    <property type="molecule type" value="Genomic_DNA"/>
</dbReference>
<gene>
    <name evidence="2" type="ORF">CBR_g31810</name>
</gene>
<evidence type="ECO:0000313" key="3">
    <source>
        <dbReference type="Proteomes" id="UP000265515"/>
    </source>
</evidence>
<feature type="compositionally biased region" description="Basic and acidic residues" evidence="1">
    <location>
        <begin position="142"/>
        <end position="158"/>
    </location>
</feature>
<feature type="compositionally biased region" description="Basic and acidic residues" evidence="1">
    <location>
        <begin position="54"/>
        <end position="80"/>
    </location>
</feature>
<feature type="region of interest" description="Disordered" evidence="1">
    <location>
        <begin position="142"/>
        <end position="199"/>
    </location>
</feature>
<comment type="caution">
    <text evidence="2">The sequence shown here is derived from an EMBL/GenBank/DDBJ whole genome shotgun (WGS) entry which is preliminary data.</text>
</comment>
<feature type="region of interest" description="Disordered" evidence="1">
    <location>
        <begin position="1"/>
        <end position="109"/>
    </location>
</feature>
<dbReference type="GO" id="GO:0003676">
    <property type="term" value="F:nucleic acid binding"/>
    <property type="evidence" value="ECO:0007669"/>
    <property type="project" value="InterPro"/>
</dbReference>
<dbReference type="InterPro" id="IPR036875">
    <property type="entry name" value="Znf_CCHC_sf"/>
</dbReference>
<evidence type="ECO:0008006" key="4">
    <source>
        <dbReference type="Google" id="ProtNLM"/>
    </source>
</evidence>
<dbReference type="AlphaFoldDB" id="A0A388LFP7"/>
<name>A0A388LFP7_CHABU</name>
<dbReference type="OrthoDB" id="3863715at2759"/>
<keyword evidence="3" id="KW-1185">Reference proteome</keyword>